<comment type="similarity">
    <text evidence="1">Belongs to the universal stress protein A family.</text>
</comment>
<proteinExistence type="inferred from homology"/>
<dbReference type="PANTHER" id="PTHR46268">
    <property type="entry name" value="STRESS RESPONSE PROTEIN NHAX"/>
    <property type="match status" value="1"/>
</dbReference>
<dbReference type="Gene3D" id="3.40.50.620">
    <property type="entry name" value="HUPs"/>
    <property type="match status" value="2"/>
</dbReference>
<name>A0ABS2V464_9ACTN</name>
<feature type="domain" description="UspA" evidence="2">
    <location>
        <begin position="9"/>
        <end position="145"/>
    </location>
</feature>
<keyword evidence="4" id="KW-1185">Reference proteome</keyword>
<evidence type="ECO:0000313" key="3">
    <source>
        <dbReference type="EMBL" id="MBM9624264.1"/>
    </source>
</evidence>
<dbReference type="InterPro" id="IPR006015">
    <property type="entry name" value="Universal_stress_UspA"/>
</dbReference>
<dbReference type="InterPro" id="IPR014729">
    <property type="entry name" value="Rossmann-like_a/b/a_fold"/>
</dbReference>
<organism evidence="3 4">
    <name type="scientific">Streptomyces zhihengii</name>
    <dbReference type="NCBI Taxonomy" id="1818004"/>
    <lineage>
        <taxon>Bacteria</taxon>
        <taxon>Bacillati</taxon>
        <taxon>Actinomycetota</taxon>
        <taxon>Actinomycetes</taxon>
        <taxon>Kitasatosporales</taxon>
        <taxon>Streptomycetaceae</taxon>
        <taxon>Streptomyces</taxon>
    </lineage>
</organism>
<evidence type="ECO:0000256" key="1">
    <source>
        <dbReference type="ARBA" id="ARBA00008791"/>
    </source>
</evidence>
<protein>
    <submittedName>
        <fullName evidence="3">Universal stress protein</fullName>
    </submittedName>
</protein>
<reference evidence="3 4" key="1">
    <citation type="journal article" date="2016" name="Arch. Microbiol.">
        <title>Streptomyces zhihengii sp. nov., isolated from rhizospheric soil of Psammosilene tunicoides.</title>
        <authorList>
            <person name="Huang M.J."/>
            <person name="Fei J.J."/>
            <person name="Salam N."/>
            <person name="Kim C.J."/>
            <person name="Hozzein W.N."/>
            <person name="Xiao M."/>
            <person name="Huang H.Q."/>
            <person name="Li W.J."/>
        </authorList>
    </citation>
    <scope>NUCLEOTIDE SEQUENCE [LARGE SCALE GENOMIC DNA]</scope>
    <source>
        <strain evidence="3 4">YIM T102</strain>
    </source>
</reference>
<dbReference type="Proteomes" id="UP000664109">
    <property type="component" value="Unassembled WGS sequence"/>
</dbReference>
<dbReference type="PRINTS" id="PR01438">
    <property type="entry name" value="UNVRSLSTRESS"/>
</dbReference>
<dbReference type="RefSeq" id="WP_205378283.1">
    <property type="nucleotide sequence ID" value="NZ_JAFEJA010000002.1"/>
</dbReference>
<dbReference type="InterPro" id="IPR006016">
    <property type="entry name" value="UspA"/>
</dbReference>
<comment type="caution">
    <text evidence="3">The sequence shown here is derived from an EMBL/GenBank/DDBJ whole genome shotgun (WGS) entry which is preliminary data.</text>
</comment>
<dbReference type="CDD" id="cd00293">
    <property type="entry name" value="USP-like"/>
    <property type="match status" value="1"/>
</dbReference>
<accession>A0ABS2V464</accession>
<evidence type="ECO:0000259" key="2">
    <source>
        <dbReference type="Pfam" id="PF00582"/>
    </source>
</evidence>
<dbReference type="PANTHER" id="PTHR46268:SF6">
    <property type="entry name" value="UNIVERSAL STRESS PROTEIN UP12"/>
    <property type="match status" value="1"/>
</dbReference>
<dbReference type="SUPFAM" id="SSF52402">
    <property type="entry name" value="Adenine nucleotide alpha hydrolases-like"/>
    <property type="match status" value="2"/>
</dbReference>
<feature type="domain" description="UspA" evidence="2">
    <location>
        <begin position="156"/>
        <end position="285"/>
    </location>
</feature>
<sequence>MKVTGTRTDILVGIDPRDISVPVLAWAADEAERRNAPLRLVVSVPPLHDTQHVDSEPQHMTLASRGTAALARAAETVRALHPDLTVTTGLLDGMPAPMLCRQAAESGQLVVLGSRRLSRPEEWLSASSVAVPVSAQADCPVVVVREPEHTAADPGRLVLGVDGSPASRAAAAFAFDEARLRKATVHALWVWRPPVVALHGEDAAVEKRRALLATTLAGLPDAYPDVDLVQEVRRGHPVEELSEAARDALAVVVGRRGRGGYSGMRLGSVVHGLLHRAECPVITVPTAGG</sequence>
<dbReference type="EMBL" id="JAFEJA010000002">
    <property type="protein sequence ID" value="MBM9624264.1"/>
    <property type="molecule type" value="Genomic_DNA"/>
</dbReference>
<gene>
    <name evidence="3" type="ORF">JE024_37505</name>
</gene>
<evidence type="ECO:0000313" key="4">
    <source>
        <dbReference type="Proteomes" id="UP000664109"/>
    </source>
</evidence>
<dbReference type="Pfam" id="PF00582">
    <property type="entry name" value="Usp"/>
    <property type="match status" value="2"/>
</dbReference>